<name>K8WIB8_9GAMM</name>
<dbReference type="Proteomes" id="UP000009336">
    <property type="component" value="Unassembled WGS sequence"/>
</dbReference>
<accession>K8WIB8</accession>
<dbReference type="EMBL" id="AKKL01000034">
    <property type="protein sequence ID" value="EKT60284.1"/>
    <property type="molecule type" value="Genomic_DNA"/>
</dbReference>
<dbReference type="PATRIC" id="fig|1141662.3.peg.2590"/>
<dbReference type="RefSeq" id="WP_008912543.1">
    <property type="nucleotide sequence ID" value="NZ_KB233223.1"/>
</dbReference>
<dbReference type="AlphaFoldDB" id="K8WIB8"/>
<dbReference type="eggNOG" id="ENOG5033TTS">
    <property type="taxonomic scope" value="Bacteria"/>
</dbReference>
<comment type="caution">
    <text evidence="1">The sequence shown here is derived from an EMBL/GenBank/DDBJ whole genome shotgun (WGS) entry which is preliminary data.</text>
</comment>
<dbReference type="STRING" id="1141662.OOA_12745"/>
<dbReference type="HOGENOM" id="CLU_091000_0_0_6"/>
<sequence>MDIQSALLEKACLSLTKDFSSYFDWNEIDLTFFRVDIESQKIYITSNNYEWQLMCWDDDLDLLINERLNSGIQYWNNYSDAFKKTLSKADKSELKIDFCAKYGNVFEITTINSNKPLSLSDMMTIYKYRPTIADYAHRIWKQNPEISLPMRADISLPPDILKNTENQSTELLDIHQYMRFGNIRFTRKEIITIRLLLSHCRVKEISTIQGCSEASEHKRIQRIKEKLDCPYASPSGLFKVLKEQGITLACLETLVSFP</sequence>
<dbReference type="OrthoDB" id="6479761at2"/>
<organism evidence="1 2">
    <name type="scientific">Providencia burhodogranariea DSM 19968</name>
    <dbReference type="NCBI Taxonomy" id="1141662"/>
    <lineage>
        <taxon>Bacteria</taxon>
        <taxon>Pseudomonadati</taxon>
        <taxon>Pseudomonadota</taxon>
        <taxon>Gammaproteobacteria</taxon>
        <taxon>Enterobacterales</taxon>
        <taxon>Morganellaceae</taxon>
        <taxon>Providencia</taxon>
    </lineage>
</organism>
<gene>
    <name evidence="1" type="ORF">OOA_12745</name>
</gene>
<keyword evidence="2" id="KW-1185">Reference proteome</keyword>
<protein>
    <submittedName>
        <fullName evidence="1">Uncharacterized protein</fullName>
    </submittedName>
</protein>
<evidence type="ECO:0000313" key="2">
    <source>
        <dbReference type="Proteomes" id="UP000009336"/>
    </source>
</evidence>
<reference evidence="1 2" key="1">
    <citation type="journal article" date="2012" name="BMC Genomics">
        <title>Comparative genomics of bacteria in the genus Providencia isolated from wild Drosophila melanogaster.</title>
        <authorList>
            <person name="Galac M.R."/>
            <person name="Lazzaro B.P."/>
        </authorList>
    </citation>
    <scope>NUCLEOTIDE SEQUENCE [LARGE SCALE GENOMIC DNA]</scope>
    <source>
        <strain evidence="1 2">DSM 19968</strain>
    </source>
</reference>
<proteinExistence type="predicted"/>
<evidence type="ECO:0000313" key="1">
    <source>
        <dbReference type="EMBL" id="EKT60284.1"/>
    </source>
</evidence>